<sequence>MAHPKMYSDEDPLLQRLRSVSLAFPEATEKEAFGRPTFRCGRIFAYYGQGQTGHPRPASIQVLPEADERAALLADLRFYIPSYIGSYGWVGLDLSADVPDWQEIAELLDSSYRRIAPPRCLAILDRDGSPADRRG</sequence>
<dbReference type="InterPro" id="IPR038056">
    <property type="entry name" value="YjbR-like_sf"/>
</dbReference>
<dbReference type="Pfam" id="PF04237">
    <property type="entry name" value="YjbR"/>
    <property type="match status" value="1"/>
</dbReference>
<reference evidence="1 2" key="1">
    <citation type="submission" date="2016-10" db="EMBL/GenBank/DDBJ databases">
        <authorList>
            <person name="de Groot N.N."/>
        </authorList>
    </citation>
    <scope>NUCLEOTIDE SEQUENCE [LARGE SCALE GENOMIC DNA]</scope>
    <source>
        <strain evidence="1 2">DSM 22274</strain>
    </source>
</reference>
<accession>A0A1H5EVZ7</accession>
<dbReference type="InterPro" id="IPR058532">
    <property type="entry name" value="YjbR/MT2646/Rv2570-like"/>
</dbReference>
<dbReference type="Proteomes" id="UP000182725">
    <property type="component" value="Unassembled WGS sequence"/>
</dbReference>
<gene>
    <name evidence="1" type="ORF">SAMN04489740_0352</name>
</gene>
<dbReference type="SUPFAM" id="SSF142906">
    <property type="entry name" value="YjbR-like"/>
    <property type="match status" value="1"/>
</dbReference>
<dbReference type="RefSeq" id="WP_074710015.1">
    <property type="nucleotide sequence ID" value="NZ_FNTV01000001.1"/>
</dbReference>
<organism evidence="1 2">
    <name type="scientific">Arthrobacter alpinus</name>
    <dbReference type="NCBI Taxonomy" id="656366"/>
    <lineage>
        <taxon>Bacteria</taxon>
        <taxon>Bacillati</taxon>
        <taxon>Actinomycetota</taxon>
        <taxon>Actinomycetes</taxon>
        <taxon>Micrococcales</taxon>
        <taxon>Micrococcaceae</taxon>
        <taxon>Arthrobacter</taxon>
    </lineage>
</organism>
<dbReference type="Gene3D" id="3.90.1150.30">
    <property type="match status" value="1"/>
</dbReference>
<evidence type="ECO:0000313" key="1">
    <source>
        <dbReference type="EMBL" id="SED95204.1"/>
    </source>
</evidence>
<name>A0A1H5EVZ7_9MICC</name>
<dbReference type="AlphaFoldDB" id="A0A1H5EVZ7"/>
<dbReference type="EMBL" id="FNTV01000001">
    <property type="protein sequence ID" value="SED95204.1"/>
    <property type="molecule type" value="Genomic_DNA"/>
</dbReference>
<proteinExistence type="predicted"/>
<protein>
    <submittedName>
        <fullName evidence="1">YjbR protein</fullName>
    </submittedName>
</protein>
<evidence type="ECO:0000313" key="2">
    <source>
        <dbReference type="Proteomes" id="UP000182725"/>
    </source>
</evidence>